<dbReference type="InterPro" id="IPR053326">
    <property type="entry name" value="GPCR1-like"/>
</dbReference>
<accession>A0A0B2VP30</accession>
<evidence type="ECO:0000313" key="3">
    <source>
        <dbReference type="EMBL" id="KHN83139.1"/>
    </source>
</evidence>
<protein>
    <submittedName>
        <fullName evidence="3">Putative G-protein coupled receptor C02B8.5</fullName>
    </submittedName>
</protein>
<keyword evidence="2" id="KW-0472">Membrane</keyword>
<proteinExistence type="predicted"/>
<feature type="transmembrane region" description="Helical" evidence="2">
    <location>
        <begin position="33"/>
        <end position="53"/>
    </location>
</feature>
<evidence type="ECO:0000256" key="1">
    <source>
        <dbReference type="SAM" id="MobiDB-lite"/>
    </source>
</evidence>
<feature type="region of interest" description="Disordered" evidence="1">
    <location>
        <begin position="1"/>
        <end position="23"/>
    </location>
</feature>
<dbReference type="GO" id="GO:0008528">
    <property type="term" value="F:G protein-coupled peptide receptor activity"/>
    <property type="evidence" value="ECO:0007669"/>
    <property type="project" value="InterPro"/>
</dbReference>
<dbReference type="PANTHER" id="PTHR47632">
    <property type="entry name" value="FMRFAMIDE PEPTIDE RECEPTOR FAMILY-RELATED"/>
    <property type="match status" value="1"/>
</dbReference>
<dbReference type="InterPro" id="IPR019427">
    <property type="entry name" value="7TM_GPCR_serpentine_rcpt_Srw"/>
</dbReference>
<dbReference type="Proteomes" id="UP000031036">
    <property type="component" value="Unassembled WGS sequence"/>
</dbReference>
<feature type="transmembrane region" description="Helical" evidence="2">
    <location>
        <begin position="65"/>
        <end position="90"/>
    </location>
</feature>
<keyword evidence="4" id="KW-1185">Reference proteome</keyword>
<keyword evidence="2" id="KW-1133">Transmembrane helix</keyword>
<dbReference type="Pfam" id="PF10324">
    <property type="entry name" value="7TM_GPCR_Srw"/>
    <property type="match status" value="1"/>
</dbReference>
<keyword evidence="3" id="KW-0675">Receptor</keyword>
<dbReference type="AlphaFoldDB" id="A0A0B2VP30"/>
<dbReference type="EMBL" id="JPKZ01001215">
    <property type="protein sequence ID" value="KHN83139.1"/>
    <property type="molecule type" value="Genomic_DNA"/>
</dbReference>
<gene>
    <name evidence="3" type="primary">C02B8.5</name>
    <name evidence="3" type="ORF">Tcan_15907</name>
</gene>
<dbReference type="OrthoDB" id="10011262at2759"/>
<keyword evidence="2" id="KW-0812">Transmembrane</keyword>
<dbReference type="SUPFAM" id="SSF81321">
    <property type="entry name" value="Family A G protein-coupled receptor-like"/>
    <property type="match status" value="1"/>
</dbReference>
<dbReference type="Gene3D" id="1.20.1070.10">
    <property type="entry name" value="Rhodopsin 7-helix transmembrane proteins"/>
    <property type="match status" value="1"/>
</dbReference>
<name>A0A0B2VP30_TOXCA</name>
<dbReference type="PANTHER" id="PTHR47632:SF5">
    <property type="entry name" value="G-PROTEIN COUPLED RECEPTORS FAMILY 1 PROFILE DOMAIN-CONTAINING PROTEIN"/>
    <property type="match status" value="1"/>
</dbReference>
<evidence type="ECO:0000256" key="2">
    <source>
        <dbReference type="SAM" id="Phobius"/>
    </source>
</evidence>
<reference evidence="3 4" key="1">
    <citation type="submission" date="2014-11" db="EMBL/GenBank/DDBJ databases">
        <title>Genetic blueprint of the zoonotic pathogen Toxocara canis.</title>
        <authorList>
            <person name="Zhu X.-Q."/>
            <person name="Korhonen P.K."/>
            <person name="Cai H."/>
            <person name="Young N.D."/>
            <person name="Nejsum P."/>
            <person name="von Samson-Himmelstjerna G."/>
            <person name="Boag P.R."/>
            <person name="Tan P."/>
            <person name="Li Q."/>
            <person name="Min J."/>
            <person name="Yang Y."/>
            <person name="Wang X."/>
            <person name="Fang X."/>
            <person name="Hall R.S."/>
            <person name="Hofmann A."/>
            <person name="Sternberg P.W."/>
            <person name="Jex A.R."/>
            <person name="Gasser R.B."/>
        </authorList>
    </citation>
    <scope>NUCLEOTIDE SEQUENCE [LARGE SCALE GENOMIC DNA]</scope>
    <source>
        <strain evidence="3">PN_DK_2014</strain>
    </source>
</reference>
<sequence>MSGKRYMPQPLAEQSVHVSRADRAEENNSPTTLVLVVALFLFCNSISLLVNIFDMISGLISEAMSMIMIDIGNLLVVFNATANFFIYISFSKAYRISLKRIFQKSSKKRKRPRTLI</sequence>
<evidence type="ECO:0000313" key="4">
    <source>
        <dbReference type="Proteomes" id="UP000031036"/>
    </source>
</evidence>
<organism evidence="3 4">
    <name type="scientific">Toxocara canis</name>
    <name type="common">Canine roundworm</name>
    <dbReference type="NCBI Taxonomy" id="6265"/>
    <lineage>
        <taxon>Eukaryota</taxon>
        <taxon>Metazoa</taxon>
        <taxon>Ecdysozoa</taxon>
        <taxon>Nematoda</taxon>
        <taxon>Chromadorea</taxon>
        <taxon>Rhabditida</taxon>
        <taxon>Spirurina</taxon>
        <taxon>Ascaridomorpha</taxon>
        <taxon>Ascaridoidea</taxon>
        <taxon>Toxocaridae</taxon>
        <taxon>Toxocara</taxon>
    </lineage>
</organism>
<dbReference type="OMA" id="ISEAMSM"/>
<comment type="caution">
    <text evidence="3">The sequence shown here is derived from an EMBL/GenBank/DDBJ whole genome shotgun (WGS) entry which is preliminary data.</text>
</comment>